<evidence type="ECO:0000313" key="2">
    <source>
        <dbReference type="EMBL" id="RVU54355.1"/>
    </source>
</evidence>
<keyword evidence="1" id="KW-1133">Transmembrane helix</keyword>
<dbReference type="Pfam" id="PF13346">
    <property type="entry name" value="ABC2_membrane_5"/>
    <property type="match status" value="1"/>
</dbReference>
<evidence type="ECO:0000256" key="1">
    <source>
        <dbReference type="SAM" id="Phobius"/>
    </source>
</evidence>
<keyword evidence="1" id="KW-0812">Transmembrane</keyword>
<keyword evidence="3" id="KW-1185">Reference proteome</keyword>
<name>A0A437S5P5_9FIRM</name>
<evidence type="ECO:0000313" key="3">
    <source>
        <dbReference type="Proteomes" id="UP000288812"/>
    </source>
</evidence>
<comment type="caution">
    <text evidence="2">The sequence shown here is derived from an EMBL/GenBank/DDBJ whole genome shotgun (WGS) entry which is preliminary data.</text>
</comment>
<dbReference type="OrthoDB" id="9915547at2"/>
<proteinExistence type="predicted"/>
<accession>A0A437S5P5</accession>
<dbReference type="EMBL" id="RLIH01000011">
    <property type="protein sequence ID" value="RVU54355.1"/>
    <property type="molecule type" value="Genomic_DNA"/>
</dbReference>
<feature type="transmembrane region" description="Helical" evidence="1">
    <location>
        <begin position="119"/>
        <end position="137"/>
    </location>
</feature>
<protein>
    <submittedName>
        <fullName evidence="2">ABC-2 transporter permease</fullName>
    </submittedName>
</protein>
<feature type="transmembrane region" description="Helical" evidence="1">
    <location>
        <begin position="43"/>
        <end position="62"/>
    </location>
</feature>
<feature type="transmembrane region" description="Helical" evidence="1">
    <location>
        <begin position="20"/>
        <end position="37"/>
    </location>
</feature>
<feature type="transmembrane region" description="Helical" evidence="1">
    <location>
        <begin position="192"/>
        <end position="215"/>
    </location>
</feature>
<dbReference type="InterPro" id="IPR025699">
    <property type="entry name" value="ABC2_memb-like"/>
</dbReference>
<dbReference type="AlphaFoldDB" id="A0A437S5P5"/>
<feature type="transmembrane region" description="Helical" evidence="1">
    <location>
        <begin position="83"/>
        <end position="107"/>
    </location>
</feature>
<sequence length="225" mass="25884">MVKALLYKDLRSYINGFKLAKFYNMFFIIFYLILIALGNAATAIIIMDIFVISNVIMAVFNLEVDSKTESYLSILPVKHSKIVLSKFIILIGFSLLALVIHLLAYLIVKGRTEYFHLDFILNILLLHMVCTLINALYIPLRYKFGDRKVLIPFLLFGVLLIGLLAIIIFLILNLFPTLIKVDYSFFSGNLRFTGYTLLLIAVIVFVILIFIIYFCSVRIIRGKEY</sequence>
<reference evidence="2 3" key="1">
    <citation type="submission" date="2018-11" db="EMBL/GenBank/DDBJ databases">
        <title>Genome sequencing and assembly of Anaerosphaera sp. nov., GS7-6-2.</title>
        <authorList>
            <person name="Rettenmaier R."/>
            <person name="Liebl W."/>
            <person name="Zverlov V."/>
        </authorList>
    </citation>
    <scope>NUCLEOTIDE SEQUENCE [LARGE SCALE GENOMIC DNA]</scope>
    <source>
        <strain evidence="2 3">GS7-6-2</strain>
    </source>
</reference>
<organism evidence="2 3">
    <name type="scientific">Anaerosphaera multitolerans</name>
    <dbReference type="NCBI Taxonomy" id="2487351"/>
    <lineage>
        <taxon>Bacteria</taxon>
        <taxon>Bacillati</taxon>
        <taxon>Bacillota</taxon>
        <taxon>Tissierellia</taxon>
        <taxon>Tissierellales</taxon>
        <taxon>Peptoniphilaceae</taxon>
        <taxon>Anaerosphaera</taxon>
    </lineage>
</organism>
<dbReference type="Proteomes" id="UP000288812">
    <property type="component" value="Unassembled WGS sequence"/>
</dbReference>
<feature type="transmembrane region" description="Helical" evidence="1">
    <location>
        <begin position="149"/>
        <end position="172"/>
    </location>
</feature>
<keyword evidence="1" id="KW-0472">Membrane</keyword>
<gene>
    <name evidence="2" type="ORF">EF514_07875</name>
</gene>